<organism evidence="14 15">
    <name type="scientific">Thlaspi arvense</name>
    <name type="common">Field penny-cress</name>
    <dbReference type="NCBI Taxonomy" id="13288"/>
    <lineage>
        <taxon>Eukaryota</taxon>
        <taxon>Viridiplantae</taxon>
        <taxon>Streptophyta</taxon>
        <taxon>Embryophyta</taxon>
        <taxon>Tracheophyta</taxon>
        <taxon>Spermatophyta</taxon>
        <taxon>Magnoliopsida</taxon>
        <taxon>eudicotyledons</taxon>
        <taxon>Gunneridae</taxon>
        <taxon>Pentapetalae</taxon>
        <taxon>rosids</taxon>
        <taxon>malvids</taxon>
        <taxon>Brassicales</taxon>
        <taxon>Brassicaceae</taxon>
        <taxon>Thlaspideae</taxon>
        <taxon>Thlaspi</taxon>
    </lineage>
</organism>
<evidence type="ECO:0000256" key="3">
    <source>
        <dbReference type="ARBA" id="ARBA00004456"/>
    </source>
</evidence>
<dbReference type="EMBL" id="CAJVSB020000696">
    <property type="protein sequence ID" value="CAH2057553.1"/>
    <property type="molecule type" value="Genomic_DNA"/>
</dbReference>
<comment type="caution">
    <text evidence="14">The sequence shown here is derived from an EMBL/GenBank/DDBJ whole genome shotgun (WGS) entry which is preliminary data.</text>
</comment>
<evidence type="ECO:0000259" key="13">
    <source>
        <dbReference type="PROSITE" id="PS50059"/>
    </source>
</evidence>
<keyword evidence="9" id="KW-0793">Thylakoid</keyword>
<evidence type="ECO:0000256" key="10">
    <source>
        <dbReference type="ARBA" id="ARBA00023110"/>
    </source>
</evidence>
<comment type="subcellular location">
    <subcellularLocation>
        <location evidence="3">Plastid</location>
        <location evidence="3">Chloroplast thylakoid lumen</location>
    </subcellularLocation>
</comment>
<keyword evidence="8" id="KW-0809">Transit peptide</keyword>
<dbReference type="PANTHER" id="PTHR47598:SF1">
    <property type="entry name" value="PEPTIDYL-PROLYL CIS-TRANS ISOMERASE FKBP17-2, CHLOROPLASTIC"/>
    <property type="match status" value="1"/>
</dbReference>
<keyword evidence="6" id="KW-0150">Chloroplast</keyword>
<evidence type="ECO:0000256" key="1">
    <source>
        <dbReference type="ARBA" id="ARBA00000971"/>
    </source>
</evidence>
<dbReference type="InterPro" id="IPR053111">
    <property type="entry name" value="Chloro_FKBP-type_PPIase"/>
</dbReference>
<comment type="catalytic activity">
    <reaction evidence="1 11">
        <text>[protein]-peptidylproline (omega=180) = [protein]-peptidylproline (omega=0)</text>
        <dbReference type="Rhea" id="RHEA:16237"/>
        <dbReference type="Rhea" id="RHEA-COMP:10747"/>
        <dbReference type="Rhea" id="RHEA-COMP:10748"/>
        <dbReference type="ChEBI" id="CHEBI:83833"/>
        <dbReference type="ChEBI" id="CHEBI:83834"/>
        <dbReference type="EC" id="5.2.1.8"/>
    </reaction>
</comment>
<reference evidence="14 15" key="1">
    <citation type="submission" date="2022-03" db="EMBL/GenBank/DDBJ databases">
        <authorList>
            <person name="Nunn A."/>
            <person name="Chopra R."/>
            <person name="Nunn A."/>
            <person name="Contreras Garrido A."/>
        </authorList>
    </citation>
    <scope>NUCLEOTIDE SEQUENCE [LARGE SCALE GENOMIC DNA]</scope>
</reference>
<name>A0AAU9S309_THLAR</name>
<dbReference type="PANTHER" id="PTHR47598">
    <property type="entry name" value="PEPTIDYL-PROLYL CIS-TRANS ISOMERASE FKBP17-2, CHLOROPLASTIC"/>
    <property type="match status" value="1"/>
</dbReference>
<evidence type="ECO:0000256" key="8">
    <source>
        <dbReference type="ARBA" id="ARBA00022946"/>
    </source>
</evidence>
<evidence type="ECO:0000313" key="14">
    <source>
        <dbReference type="EMBL" id="CAH2057553.1"/>
    </source>
</evidence>
<protein>
    <recommendedName>
        <fullName evidence="5 11">peptidylprolyl isomerase</fullName>
        <ecNumber evidence="5 11">5.2.1.8</ecNumber>
    </recommendedName>
</protein>
<evidence type="ECO:0000256" key="7">
    <source>
        <dbReference type="ARBA" id="ARBA00022640"/>
    </source>
</evidence>
<evidence type="ECO:0000256" key="11">
    <source>
        <dbReference type="PROSITE-ProRule" id="PRU00277"/>
    </source>
</evidence>
<feature type="region of interest" description="Disordered" evidence="12">
    <location>
        <begin position="28"/>
        <end position="93"/>
    </location>
</feature>
<evidence type="ECO:0000313" key="15">
    <source>
        <dbReference type="Proteomes" id="UP000836841"/>
    </source>
</evidence>
<dbReference type="GO" id="GO:0009543">
    <property type="term" value="C:chloroplast thylakoid lumen"/>
    <property type="evidence" value="ECO:0007669"/>
    <property type="project" value="UniProtKB-SubCell"/>
</dbReference>
<dbReference type="InterPro" id="IPR046357">
    <property type="entry name" value="PPIase_dom_sf"/>
</dbReference>
<feature type="compositionally biased region" description="Low complexity" evidence="12">
    <location>
        <begin position="32"/>
        <end position="42"/>
    </location>
</feature>
<evidence type="ECO:0000256" key="12">
    <source>
        <dbReference type="SAM" id="MobiDB-lite"/>
    </source>
</evidence>
<comment type="similarity">
    <text evidence="4">Belongs to the FKBP-type PPIase family.</text>
</comment>
<dbReference type="GO" id="GO:0003755">
    <property type="term" value="F:peptidyl-prolyl cis-trans isomerase activity"/>
    <property type="evidence" value="ECO:0007669"/>
    <property type="project" value="UniProtKB-KW"/>
</dbReference>
<accession>A0AAU9S309</accession>
<dbReference type="PROSITE" id="PS50059">
    <property type="entry name" value="FKBP_PPIASE"/>
    <property type="match status" value="1"/>
</dbReference>
<dbReference type="AlphaFoldDB" id="A0AAU9S309"/>
<keyword evidence="7" id="KW-0934">Plastid</keyword>
<gene>
    <name evidence="14" type="ORF">TAV2_LOCUS12213</name>
</gene>
<keyword evidence="15" id="KW-1185">Reference proteome</keyword>
<evidence type="ECO:0000256" key="9">
    <source>
        <dbReference type="ARBA" id="ARBA00023078"/>
    </source>
</evidence>
<evidence type="ECO:0000256" key="2">
    <source>
        <dbReference type="ARBA" id="ARBA00002388"/>
    </source>
</evidence>
<dbReference type="Proteomes" id="UP000836841">
    <property type="component" value="Unassembled WGS sequence"/>
</dbReference>
<evidence type="ECO:0000256" key="4">
    <source>
        <dbReference type="ARBA" id="ARBA00006577"/>
    </source>
</evidence>
<dbReference type="FunFam" id="3.10.50.40:FF:000037">
    <property type="entry name" value="Peptidylprolyl isomerase"/>
    <property type="match status" value="1"/>
</dbReference>
<proteinExistence type="inferred from homology"/>
<feature type="compositionally biased region" description="Low complexity" evidence="12">
    <location>
        <begin position="63"/>
        <end position="75"/>
    </location>
</feature>
<dbReference type="SUPFAM" id="SSF54534">
    <property type="entry name" value="FKBP-like"/>
    <property type="match status" value="1"/>
</dbReference>
<evidence type="ECO:0000256" key="5">
    <source>
        <dbReference type="ARBA" id="ARBA00013194"/>
    </source>
</evidence>
<keyword evidence="11" id="KW-0413">Isomerase</keyword>
<feature type="domain" description="PPIase FKBP-type" evidence="13">
    <location>
        <begin position="170"/>
        <end position="266"/>
    </location>
</feature>
<sequence>MFSGSVFVLVNGFLIRSAPFLSHPLTNTHRFSSSSSSSQVSPPSNPPSPQSQSQAQSPPPSRPLASSNSTSSSTSPQPPSPATPKQQKTKVESTDWIASSLTRRFGIGAGLAWAGFLAFGVVSEQIKTRFEVSQQQASTRDVEKQEEVVLPNGISYYELRVGGGASPRTGDLVVIDLKGSVEGKVFVDTFEGEKKSLALVMGSRPYTKGMCEGIEYVLRSMKAGGKRRVIIPPSLGFGEEGTDLGSGVLIPHNATLEYVVEVDKVSIAPA</sequence>
<keyword evidence="10 11" id="KW-0697">Rotamase</keyword>
<dbReference type="InterPro" id="IPR001179">
    <property type="entry name" value="PPIase_FKBP_dom"/>
</dbReference>
<comment type="function">
    <text evidence="2">PPIases accelerate the folding of proteins. It catalyzes the cis-trans isomerization of proline imidic peptide bonds in oligopeptides.</text>
</comment>
<dbReference type="Pfam" id="PF00254">
    <property type="entry name" value="FKBP_C"/>
    <property type="match status" value="1"/>
</dbReference>
<dbReference type="Gene3D" id="3.10.50.40">
    <property type="match status" value="1"/>
</dbReference>
<evidence type="ECO:0000256" key="6">
    <source>
        <dbReference type="ARBA" id="ARBA00022528"/>
    </source>
</evidence>
<dbReference type="EC" id="5.2.1.8" evidence="5 11"/>